<dbReference type="Pfam" id="PF02368">
    <property type="entry name" value="Big_2"/>
    <property type="match status" value="2"/>
</dbReference>
<dbReference type="Gene3D" id="2.60.40.680">
    <property type="match status" value="1"/>
</dbReference>
<dbReference type="EMBL" id="JAKOAV010000022">
    <property type="protein sequence ID" value="MDF9409007.1"/>
    <property type="molecule type" value="Genomic_DNA"/>
</dbReference>
<dbReference type="InterPro" id="IPR008965">
    <property type="entry name" value="CBM2/CBM3_carb-bd_dom_sf"/>
</dbReference>
<dbReference type="InterPro" id="IPR003961">
    <property type="entry name" value="FN3_dom"/>
</dbReference>
<feature type="domain" description="Fibronectin type-III" evidence="3">
    <location>
        <begin position="530"/>
        <end position="621"/>
    </location>
</feature>
<dbReference type="Gene3D" id="2.60.40.1080">
    <property type="match status" value="2"/>
</dbReference>
<dbReference type="PANTHER" id="PTHR13817:SF166">
    <property type="entry name" value="NEURONAL IGCAM-RELATED"/>
    <property type="match status" value="1"/>
</dbReference>
<evidence type="ECO:0000256" key="2">
    <source>
        <dbReference type="SAM" id="SignalP"/>
    </source>
</evidence>
<evidence type="ECO:0000313" key="5">
    <source>
        <dbReference type="Proteomes" id="UP001154312"/>
    </source>
</evidence>
<dbReference type="InterPro" id="IPR050964">
    <property type="entry name" value="Striated_Muscle_Regulatory"/>
</dbReference>
<feature type="signal peptide" evidence="2">
    <location>
        <begin position="1"/>
        <end position="28"/>
    </location>
</feature>
<dbReference type="PANTHER" id="PTHR13817">
    <property type="entry name" value="TITIN"/>
    <property type="match status" value="1"/>
</dbReference>
<keyword evidence="1" id="KW-0677">Repeat</keyword>
<dbReference type="CDD" id="cd00063">
    <property type="entry name" value="FN3"/>
    <property type="match status" value="4"/>
</dbReference>
<evidence type="ECO:0000313" key="4">
    <source>
        <dbReference type="EMBL" id="MDF9409007.1"/>
    </source>
</evidence>
<dbReference type="InterPro" id="IPR003343">
    <property type="entry name" value="Big_2"/>
</dbReference>
<feature type="domain" description="Fibronectin type-III" evidence="3">
    <location>
        <begin position="710"/>
        <end position="805"/>
    </location>
</feature>
<protein>
    <submittedName>
        <fullName evidence="4">Fibronectin type III domain-containing protein</fullName>
    </submittedName>
</protein>
<keyword evidence="2" id="KW-0732">Signal</keyword>
<dbReference type="PROSITE" id="PS50853">
    <property type="entry name" value="FN3"/>
    <property type="match status" value="3"/>
</dbReference>
<sequence>MSNKTWRILLTVTFIMAMLFSVGMAAHADESTVVTIGNVVGGPGTEIQVPVYLNSTGNVAVGQFDMYYDSALLTYTGYSRGDLVASTSHSFIVSNPSTGPKRTRVIISSNPKAAIPAGSGTLIILRYQVAAGAQPGQSCALQLINNPPTSTLKLNDVNNAVIPTTWYDGQFSVPGGGSITLSVDPAAVTLNVGATRAITATVDPNDATLSYSSSNEAVAAVDTTGTITALSPGDADITVTASKAGYTTATATVAVTVNAPADTEAPAWPEGSILTAAASGGSVDLSWPAATDNVGVTGYQVYQNSALVDTVSGATRNYNVTGLIPGSYTFSVKAVDAATNTSAALDANASVALATDKTLQIFGTGVNHDVNINATDWAGFTLQDRYYSSNNSYNFHKIVKTRGYSLWDVIGTDNLKTDQDYDVTFIASDGFKTVRKVSQLNGYFYYPDLYTEASKVTVGPMLDFYKAELVSVQANPLTGPVIWSDRELAAGDADSGAVRVVFGQANASDKNESRWAKYVVKILVGQDAVAPAWPEGSALTAAASGTSVALSWPAATDDVGVTGYNVYQGETLLTETPITTTSYNVTGLAPGSSYTFSVKAVDAAGNASAPLTADATTALGAITLSASPASAALIAGNTQAITATVDPADASLSYVSSDTSVAAVDAGGVISAVGAGSATITVTASKAGYNDATATVQVTVNTAAETDQVAPVWPTASALTATVAADGVSVALSWTAATDNIAVTGYKVYQNGTLITTVPVTGTSYTATGLTVNTQYTFRVTAGDAAGNWTGNGPSATVITTTPTTDTSPPYWPAGSGVTASGATHFGVNLSWTAAGDNVGVTGYRIYKNGTLIDTVSGTGYSATGLSANTMYTFRITAGDAAGNWSRSGVSVTVTTP</sequence>
<evidence type="ECO:0000259" key="3">
    <source>
        <dbReference type="PROSITE" id="PS50853"/>
    </source>
</evidence>
<organism evidence="4 5">
    <name type="scientific">Pelotomaculum isophthalicicum JI</name>
    <dbReference type="NCBI Taxonomy" id="947010"/>
    <lineage>
        <taxon>Bacteria</taxon>
        <taxon>Bacillati</taxon>
        <taxon>Bacillota</taxon>
        <taxon>Clostridia</taxon>
        <taxon>Eubacteriales</taxon>
        <taxon>Desulfotomaculaceae</taxon>
        <taxon>Pelotomaculum</taxon>
    </lineage>
</organism>
<dbReference type="AlphaFoldDB" id="A0A9X4GZP2"/>
<dbReference type="SUPFAM" id="SSF49373">
    <property type="entry name" value="Invasin/intimin cell-adhesion fragments"/>
    <property type="match status" value="2"/>
</dbReference>
<dbReference type="GO" id="GO:0030246">
    <property type="term" value="F:carbohydrate binding"/>
    <property type="evidence" value="ECO:0007669"/>
    <property type="project" value="InterPro"/>
</dbReference>
<feature type="chain" id="PRO_5040946042" evidence="2">
    <location>
        <begin position="29"/>
        <end position="897"/>
    </location>
</feature>
<keyword evidence="5" id="KW-1185">Reference proteome</keyword>
<dbReference type="Gene3D" id="2.60.40.10">
    <property type="entry name" value="Immunoglobulins"/>
    <property type="match status" value="4"/>
</dbReference>
<name>A0A9X4GZP2_9FIRM</name>
<dbReference type="SUPFAM" id="SSF49384">
    <property type="entry name" value="Carbohydrate-binding domain"/>
    <property type="match status" value="1"/>
</dbReference>
<dbReference type="InterPro" id="IPR013783">
    <property type="entry name" value="Ig-like_fold"/>
</dbReference>
<dbReference type="SMART" id="SM00635">
    <property type="entry name" value="BID_2"/>
    <property type="match status" value="2"/>
</dbReference>
<gene>
    <name evidence="4" type="ORF">L7E55_11655</name>
</gene>
<proteinExistence type="predicted"/>
<dbReference type="RefSeq" id="WP_277444470.1">
    <property type="nucleotide sequence ID" value="NZ_JAKOAV010000022.1"/>
</dbReference>
<reference evidence="4" key="1">
    <citation type="submission" date="2022-02" db="EMBL/GenBank/DDBJ databases">
        <authorList>
            <person name="Leng L."/>
        </authorList>
    </citation>
    <scope>NUCLEOTIDE SEQUENCE</scope>
    <source>
        <strain evidence="4">JI</strain>
    </source>
</reference>
<dbReference type="Pfam" id="PF00041">
    <property type="entry name" value="fn3"/>
    <property type="match status" value="4"/>
</dbReference>
<comment type="caution">
    <text evidence="4">The sequence shown here is derived from an EMBL/GenBank/DDBJ whole genome shotgun (WGS) entry which is preliminary data.</text>
</comment>
<evidence type="ECO:0000256" key="1">
    <source>
        <dbReference type="ARBA" id="ARBA00022737"/>
    </source>
</evidence>
<dbReference type="Proteomes" id="UP001154312">
    <property type="component" value="Unassembled WGS sequence"/>
</dbReference>
<dbReference type="SMART" id="SM00060">
    <property type="entry name" value="FN3"/>
    <property type="match status" value="4"/>
</dbReference>
<dbReference type="SUPFAM" id="SSF49265">
    <property type="entry name" value="Fibronectin type III"/>
    <property type="match status" value="3"/>
</dbReference>
<accession>A0A9X4GZP2</accession>
<dbReference type="InterPro" id="IPR008964">
    <property type="entry name" value="Invasin/intimin_cell_adhesion"/>
</dbReference>
<dbReference type="InterPro" id="IPR036116">
    <property type="entry name" value="FN3_sf"/>
</dbReference>
<feature type="domain" description="Fibronectin type-III" evidence="3">
    <location>
        <begin position="814"/>
        <end position="897"/>
    </location>
</feature>